<name>A0A1V0SCK2_9VIRU</name>
<evidence type="ECO:0000313" key="1">
    <source>
        <dbReference type="EMBL" id="ARF09447.1"/>
    </source>
</evidence>
<reference evidence="1" key="1">
    <citation type="journal article" date="2017" name="Science">
        <title>Giant viruses with an expanded complement of translation system components.</title>
        <authorList>
            <person name="Schulz F."/>
            <person name="Yutin N."/>
            <person name="Ivanova N.N."/>
            <person name="Ortega D.R."/>
            <person name="Lee T.K."/>
            <person name="Vierheilig J."/>
            <person name="Daims H."/>
            <person name="Horn M."/>
            <person name="Wagner M."/>
            <person name="Jensen G.J."/>
            <person name="Kyrpides N.C."/>
            <person name="Koonin E.V."/>
            <person name="Woyke T."/>
        </authorList>
    </citation>
    <scope>NUCLEOTIDE SEQUENCE</scope>
    <source>
        <strain evidence="1">ILV1</strain>
    </source>
</reference>
<organism evidence="1">
    <name type="scientific">Indivirus ILV1</name>
    <dbReference type="NCBI Taxonomy" id="1977633"/>
    <lineage>
        <taxon>Viruses</taxon>
        <taxon>Varidnaviria</taxon>
        <taxon>Bamfordvirae</taxon>
        <taxon>Nucleocytoviricota</taxon>
        <taxon>Megaviricetes</taxon>
        <taxon>Imitervirales</taxon>
        <taxon>Mimiviridae</taxon>
        <taxon>Klosneuvirinae</taxon>
        <taxon>Indivirus</taxon>
    </lineage>
</organism>
<gene>
    <name evidence="1" type="ORF">Indivirus_1_70</name>
</gene>
<accession>A0A1V0SCK2</accession>
<sequence>MKTNKLNNWLDSKTIFKNETPPTMYYSTYTKDAYYSDSKNDSDLKYLNKKFIDQENEYYVDHIYIDPNTNRYHANLLFRMMVDYSYENNFDYELHDPETGNVALKFNLMDKELKQSFYKFCYENT</sequence>
<proteinExistence type="predicted"/>
<dbReference type="EMBL" id="KY684085">
    <property type="protein sequence ID" value="ARF09447.1"/>
    <property type="molecule type" value="Genomic_DNA"/>
</dbReference>
<protein>
    <submittedName>
        <fullName evidence="1">Uncharacterized protein</fullName>
    </submittedName>
</protein>